<feature type="domain" description="Carboxylesterase type B" evidence="4">
    <location>
        <begin position="52"/>
        <end position="544"/>
    </location>
</feature>
<evidence type="ECO:0000313" key="6">
    <source>
        <dbReference type="Proteomes" id="UP001558652"/>
    </source>
</evidence>
<dbReference type="PROSITE" id="PS00941">
    <property type="entry name" value="CARBOXYLESTERASE_B_2"/>
    <property type="match status" value="1"/>
</dbReference>
<comment type="caution">
    <text evidence="5">The sequence shown here is derived from an EMBL/GenBank/DDBJ whole genome shotgun (WGS) entry which is preliminary data.</text>
</comment>
<dbReference type="SUPFAM" id="SSF53474">
    <property type="entry name" value="alpha/beta-Hydrolases"/>
    <property type="match status" value="1"/>
</dbReference>
<evidence type="ECO:0000259" key="4">
    <source>
        <dbReference type="Pfam" id="PF00135"/>
    </source>
</evidence>
<dbReference type="InterPro" id="IPR051093">
    <property type="entry name" value="Neuroligin/BSAL"/>
</dbReference>
<keyword evidence="3" id="KW-0325">Glycoprotein</keyword>
<protein>
    <recommendedName>
        <fullName evidence="4">Carboxylesterase type B domain-containing protein</fullName>
    </recommendedName>
</protein>
<dbReference type="Proteomes" id="UP001558652">
    <property type="component" value="Unassembled WGS sequence"/>
</dbReference>
<gene>
    <name evidence="5" type="ORF">AAG570_013067</name>
</gene>
<keyword evidence="6" id="KW-1185">Reference proteome</keyword>
<keyword evidence="2" id="KW-0732">Signal</keyword>
<dbReference type="Pfam" id="PF00135">
    <property type="entry name" value="COesterase"/>
    <property type="match status" value="1"/>
</dbReference>
<evidence type="ECO:0000256" key="1">
    <source>
        <dbReference type="ARBA" id="ARBA00005964"/>
    </source>
</evidence>
<dbReference type="InterPro" id="IPR019819">
    <property type="entry name" value="Carboxylesterase_B_CS"/>
</dbReference>
<dbReference type="Gene3D" id="3.40.50.1820">
    <property type="entry name" value="alpha/beta hydrolase"/>
    <property type="match status" value="1"/>
</dbReference>
<reference evidence="5 6" key="1">
    <citation type="submission" date="2024-07" db="EMBL/GenBank/DDBJ databases">
        <title>Chromosome-level genome assembly of the water stick insect Ranatra chinensis (Heteroptera: Nepidae).</title>
        <authorList>
            <person name="Liu X."/>
        </authorList>
    </citation>
    <scope>NUCLEOTIDE SEQUENCE [LARGE SCALE GENOMIC DNA]</scope>
    <source>
        <strain evidence="5">Cailab_2021Rc</strain>
        <tissue evidence="5">Muscle</tissue>
    </source>
</reference>
<sequence>MWRGTARSSCPLAAPFEPPFVTVIFGLLTPSKYHSYYNLTEKHLYFCIRLVSGIPFAAPPVGKLRFAPPSTRPWPTWNGILNATQPRPSCPQPSQLFAEHDTLKLAPRLFSPSQLQYDEDCLFLNVYTPDGNSPREGWPVMIWYHPGDFKVGSPNLWDATVFAVKQKVIVVTAAYRLNILGFLTTMDDAAQGNFGLMDQVAVMDWVQEHIVHFNGSKSDVTIWGHSAGGISVSLHMFSTYSKGKFHRAISMSGNALIPGGIRKLTSSVVDELAATFYCDREPSSRLMECLRGATLEALVKKGLEIGDWGPVVDTAFPNVTEPFFPGHPAKLLEEGRIATKVPFMCGFTDMEDVLSIRREVTERSFDEEIRRSVLEEAPPLKDNETCVLNEDLIVESVLFHYRPDVLTEDPGVFRQKYIDFTTDRKYAASTFALALQISESVPTFLYRFDYKTKTATFTDNREWVNVPQQFELPLVWGMPFWTGFSPQVAWNNADKKTSEAVMTLFGNFTKFSDPVRNKKAVRWEPFTADSPRIFIVDKNFNMSDTTTFDYKSVTFWNQYYPKIIDAANICCNVTEGASYIRPTALPFVLTPLLYACLINQPYA</sequence>
<evidence type="ECO:0000313" key="5">
    <source>
        <dbReference type="EMBL" id="KAL1130129.1"/>
    </source>
</evidence>
<dbReference type="InterPro" id="IPR002018">
    <property type="entry name" value="CarbesteraseB"/>
</dbReference>
<dbReference type="PANTHER" id="PTHR43903">
    <property type="entry name" value="NEUROLIGIN"/>
    <property type="match status" value="1"/>
</dbReference>
<organism evidence="5 6">
    <name type="scientific">Ranatra chinensis</name>
    <dbReference type="NCBI Taxonomy" id="642074"/>
    <lineage>
        <taxon>Eukaryota</taxon>
        <taxon>Metazoa</taxon>
        <taxon>Ecdysozoa</taxon>
        <taxon>Arthropoda</taxon>
        <taxon>Hexapoda</taxon>
        <taxon>Insecta</taxon>
        <taxon>Pterygota</taxon>
        <taxon>Neoptera</taxon>
        <taxon>Paraneoptera</taxon>
        <taxon>Hemiptera</taxon>
        <taxon>Heteroptera</taxon>
        <taxon>Panheteroptera</taxon>
        <taxon>Nepomorpha</taxon>
        <taxon>Nepidae</taxon>
        <taxon>Ranatrinae</taxon>
        <taxon>Ranatra</taxon>
    </lineage>
</organism>
<dbReference type="AlphaFoldDB" id="A0ABD0YHL5"/>
<proteinExistence type="inferred from homology"/>
<evidence type="ECO:0000256" key="2">
    <source>
        <dbReference type="ARBA" id="ARBA00022729"/>
    </source>
</evidence>
<dbReference type="EMBL" id="JBFDAA010000008">
    <property type="protein sequence ID" value="KAL1130129.1"/>
    <property type="molecule type" value="Genomic_DNA"/>
</dbReference>
<name>A0ABD0YHL5_9HEMI</name>
<comment type="similarity">
    <text evidence="1">Belongs to the type-B carboxylesterase/lipase family.</text>
</comment>
<dbReference type="InterPro" id="IPR029058">
    <property type="entry name" value="AB_hydrolase_fold"/>
</dbReference>
<evidence type="ECO:0000256" key="3">
    <source>
        <dbReference type="ARBA" id="ARBA00023180"/>
    </source>
</evidence>
<accession>A0ABD0YHL5</accession>